<evidence type="ECO:0000256" key="2">
    <source>
        <dbReference type="ARBA" id="ARBA00022448"/>
    </source>
</evidence>
<dbReference type="PANTHER" id="PTHR47234">
    <property type="match status" value="1"/>
</dbReference>
<comment type="subcellular location">
    <subcellularLocation>
        <location evidence="1 8">Cell outer membrane</location>
        <topology evidence="1 8">Multi-pass membrane protein</topology>
    </subcellularLocation>
</comment>
<dbReference type="InterPro" id="IPR012910">
    <property type="entry name" value="Plug_dom"/>
</dbReference>
<reference evidence="13 14" key="1">
    <citation type="submission" date="2019-07" db="EMBL/GenBank/DDBJ databases">
        <title>Whole genome shotgun sequence of Acetobacter nitrogenifigens NBRC 105050.</title>
        <authorList>
            <person name="Hosoyama A."/>
            <person name="Uohara A."/>
            <person name="Ohji S."/>
            <person name="Ichikawa N."/>
        </authorList>
    </citation>
    <scope>NUCLEOTIDE SEQUENCE [LARGE SCALE GENOMIC DNA]</scope>
    <source>
        <strain evidence="13 14">NBRC 105050</strain>
    </source>
</reference>
<evidence type="ECO:0000256" key="7">
    <source>
        <dbReference type="ARBA" id="ARBA00023237"/>
    </source>
</evidence>
<keyword evidence="10" id="KW-0732">Signal</keyword>
<dbReference type="Pfam" id="PF07715">
    <property type="entry name" value="Plug"/>
    <property type="match status" value="1"/>
</dbReference>
<evidence type="ECO:0008006" key="15">
    <source>
        <dbReference type="Google" id="ProtNLM"/>
    </source>
</evidence>
<accession>A0A511X8M1</accession>
<feature type="domain" description="TonB-dependent receptor plug" evidence="12">
    <location>
        <begin position="90"/>
        <end position="210"/>
    </location>
</feature>
<feature type="signal peptide" evidence="10">
    <location>
        <begin position="1"/>
        <end position="21"/>
    </location>
</feature>
<dbReference type="EMBL" id="BJYF01000006">
    <property type="protein sequence ID" value="GEN59295.1"/>
    <property type="molecule type" value="Genomic_DNA"/>
</dbReference>
<comment type="similarity">
    <text evidence="8 9">Belongs to the TonB-dependent receptor family.</text>
</comment>
<comment type="caution">
    <text evidence="13">The sequence shown here is derived from an EMBL/GenBank/DDBJ whole genome shotgun (WGS) entry which is preliminary data.</text>
</comment>
<evidence type="ECO:0000256" key="5">
    <source>
        <dbReference type="ARBA" id="ARBA00023077"/>
    </source>
</evidence>
<keyword evidence="3 8" id="KW-1134">Transmembrane beta strand</keyword>
<evidence type="ECO:0000256" key="8">
    <source>
        <dbReference type="PROSITE-ProRule" id="PRU01360"/>
    </source>
</evidence>
<dbReference type="InterPro" id="IPR037066">
    <property type="entry name" value="Plug_dom_sf"/>
</dbReference>
<dbReference type="GO" id="GO:0009279">
    <property type="term" value="C:cell outer membrane"/>
    <property type="evidence" value="ECO:0007669"/>
    <property type="project" value="UniProtKB-SubCell"/>
</dbReference>
<evidence type="ECO:0000259" key="11">
    <source>
        <dbReference type="Pfam" id="PF00593"/>
    </source>
</evidence>
<evidence type="ECO:0000256" key="10">
    <source>
        <dbReference type="SAM" id="SignalP"/>
    </source>
</evidence>
<evidence type="ECO:0000256" key="9">
    <source>
        <dbReference type="RuleBase" id="RU003357"/>
    </source>
</evidence>
<dbReference type="SUPFAM" id="SSF56935">
    <property type="entry name" value="Porins"/>
    <property type="match status" value="1"/>
</dbReference>
<dbReference type="OrthoDB" id="7483329at2"/>
<keyword evidence="4 8" id="KW-0812">Transmembrane</keyword>
<dbReference type="InterPro" id="IPR036942">
    <property type="entry name" value="Beta-barrel_TonB_sf"/>
</dbReference>
<dbReference type="InterPro" id="IPR039426">
    <property type="entry name" value="TonB-dep_rcpt-like"/>
</dbReference>
<dbReference type="PANTHER" id="PTHR47234:SF3">
    <property type="entry name" value="SECRETIN_TONB SHORT N-TERMINAL DOMAIN-CONTAINING PROTEIN"/>
    <property type="match status" value="1"/>
</dbReference>
<dbReference type="Pfam" id="PF00593">
    <property type="entry name" value="TonB_dep_Rec_b-barrel"/>
    <property type="match status" value="1"/>
</dbReference>
<evidence type="ECO:0000313" key="13">
    <source>
        <dbReference type="EMBL" id="GEN59295.1"/>
    </source>
</evidence>
<sequence length="828" mass="89544">MHMKRSLLLATSLLTAFAGEAAEAAVARHPVVKRVATRAQTPTSATSVTRPATVVAPAVRTQTPQRRDTVYSGPGEEIIATGTRDTGRKARDSIAPIDIVTAKQLMGTGETDPARALTRLMPSLSMQAYGNDTQAFNSTIRMRGLSPNEVLILVDGQRRHQTSIMNFDTGPEQGTTPTDLDMIPASMIDHIEVLRDGAAAQYGSDAIAGVVNVILKKSVHKGSAYSQMGQTEAGDGFSVTAGGDYGFALGNDGFLRLSFDFKHQDHTNRTGPDNRNGTYDNKIMGQPEVTRETLGLNFGKDIIGSRLQFFGNITYGHRHGESYQNNRLASSLPAVYPHGYTPIQTDEENDYAANLGLKGDDLFGFGWKASTTWGADQANIGNKNTANLAYYSTYGYTPTSFDVGNYKSTQWTSNFDLTRSVKIPFMTTPVHFAAGTEYRYEQYDIGAGEYASYYGGGSQGLGGLTPASAGSHSRDVVAGYIDVDVHPVKRLDIDLAGRTEHYTDVGDTQNGKIAARYDFSRRAAIRASISSGFRAPTLAEEYFSNIITSPTGASGLLAVNSAGARSIGAAALKPERSTNASGGIVLEPVDNWHVGVDVYQINIRDRIVGGGAVNGASAVEAIEANGITLPSTASTSAVSATYLTNGASTRTQGLDITSDYTIPYKRYGTFRLNLAINLNRTTIHHMALNASGKPQLNAQLATYLRYATPRSKIILGVNWKKGRFDAMVRETRFGSVAENLTYYTGSNAYSTSVFAPFVDEPRWNTDIELGYQVLDRLHLAVGALNVTNIKPRKLPAENAYLGSYWYSTRSGQMGFNGGYYYARANYTF</sequence>
<keyword evidence="5 9" id="KW-0798">TonB box</keyword>
<dbReference type="Gene3D" id="2.170.130.10">
    <property type="entry name" value="TonB-dependent receptor, plug domain"/>
    <property type="match status" value="1"/>
</dbReference>
<evidence type="ECO:0000256" key="4">
    <source>
        <dbReference type="ARBA" id="ARBA00022692"/>
    </source>
</evidence>
<keyword evidence="2 8" id="KW-0813">Transport</keyword>
<evidence type="ECO:0000256" key="3">
    <source>
        <dbReference type="ARBA" id="ARBA00022452"/>
    </source>
</evidence>
<dbReference type="InterPro" id="IPR000531">
    <property type="entry name" value="Beta-barrel_TonB"/>
</dbReference>
<feature type="domain" description="TonB-dependent receptor-like beta-barrel" evidence="11">
    <location>
        <begin position="337"/>
        <end position="786"/>
    </location>
</feature>
<evidence type="ECO:0000256" key="1">
    <source>
        <dbReference type="ARBA" id="ARBA00004571"/>
    </source>
</evidence>
<dbReference type="PROSITE" id="PS52016">
    <property type="entry name" value="TONB_DEPENDENT_REC_3"/>
    <property type="match status" value="1"/>
</dbReference>
<keyword evidence="7 8" id="KW-0998">Cell outer membrane</keyword>
<feature type="chain" id="PRO_5022204910" description="Ligand-gated channel" evidence="10">
    <location>
        <begin position="22"/>
        <end position="828"/>
    </location>
</feature>
<evidence type="ECO:0000313" key="14">
    <source>
        <dbReference type="Proteomes" id="UP000321635"/>
    </source>
</evidence>
<dbReference type="Proteomes" id="UP000321635">
    <property type="component" value="Unassembled WGS sequence"/>
</dbReference>
<evidence type="ECO:0000256" key="6">
    <source>
        <dbReference type="ARBA" id="ARBA00023136"/>
    </source>
</evidence>
<dbReference type="Gene3D" id="2.40.170.20">
    <property type="entry name" value="TonB-dependent receptor, beta-barrel domain"/>
    <property type="match status" value="1"/>
</dbReference>
<keyword evidence="6 8" id="KW-0472">Membrane</keyword>
<gene>
    <name evidence="13" type="ORF">ANI02nite_11790</name>
</gene>
<dbReference type="STRING" id="1120919.GCA_000429165_02096"/>
<dbReference type="AlphaFoldDB" id="A0A511X8M1"/>
<name>A0A511X8M1_9PROT</name>
<proteinExistence type="inferred from homology"/>
<organism evidence="13 14">
    <name type="scientific">Acetobacter nitrogenifigens DSM 23921 = NBRC 105050</name>
    <dbReference type="NCBI Taxonomy" id="1120919"/>
    <lineage>
        <taxon>Bacteria</taxon>
        <taxon>Pseudomonadati</taxon>
        <taxon>Pseudomonadota</taxon>
        <taxon>Alphaproteobacteria</taxon>
        <taxon>Acetobacterales</taxon>
        <taxon>Acetobacteraceae</taxon>
        <taxon>Acetobacter</taxon>
    </lineage>
</organism>
<keyword evidence="14" id="KW-1185">Reference proteome</keyword>
<evidence type="ECO:0000259" key="12">
    <source>
        <dbReference type="Pfam" id="PF07715"/>
    </source>
</evidence>
<protein>
    <recommendedName>
        <fullName evidence="15">Ligand-gated channel</fullName>
    </recommendedName>
</protein>